<protein>
    <recommendedName>
        <fullName evidence="3">DUF1906 domain-containing protein</fullName>
    </recommendedName>
</protein>
<dbReference type="SUPFAM" id="SSF51445">
    <property type="entry name" value="(Trans)glycosidases"/>
    <property type="match status" value="1"/>
</dbReference>
<keyword evidence="2" id="KW-1185">Reference proteome</keyword>
<proteinExistence type="predicted"/>
<sequence length="216" mass="24570">MATKVWGVNSSEKVTEALLRCVKRNFGYPKFWGRVLSQVEGLSEGLTTQEIQLIHERSIKVMPIFKSDEVPEGFDKGRVFARNALYHARRLSIPKDTAIFVDVHRFMDVDEAFVYGWIDSIISTGYIPGFLNDSTKGQFSESYCRAVKKKRQIATQSILWSAEPEIGTSQEKTAPNFTPHSPPCKANIWAWQYGRETGVCQVNTVLADRKLLPFLY</sequence>
<dbReference type="Proteomes" id="UP000789833">
    <property type="component" value="Unassembled WGS sequence"/>
</dbReference>
<gene>
    <name evidence="1" type="ORF">BACCIP111883_00688</name>
</gene>
<evidence type="ECO:0000313" key="1">
    <source>
        <dbReference type="EMBL" id="CAG9619920.1"/>
    </source>
</evidence>
<dbReference type="RefSeq" id="WP_230499843.1">
    <property type="nucleotide sequence ID" value="NZ_CAKJTJ010000002.1"/>
</dbReference>
<evidence type="ECO:0008006" key="3">
    <source>
        <dbReference type="Google" id="ProtNLM"/>
    </source>
</evidence>
<organism evidence="1 2">
    <name type="scientific">Sutcliffiella rhizosphaerae</name>
    <dbReference type="NCBI Taxonomy" id="2880967"/>
    <lineage>
        <taxon>Bacteria</taxon>
        <taxon>Bacillati</taxon>
        <taxon>Bacillota</taxon>
        <taxon>Bacilli</taxon>
        <taxon>Bacillales</taxon>
        <taxon>Bacillaceae</taxon>
        <taxon>Sutcliffiella</taxon>
    </lineage>
</organism>
<comment type="caution">
    <text evidence="1">The sequence shown here is derived from an EMBL/GenBank/DDBJ whole genome shotgun (WGS) entry which is preliminary data.</text>
</comment>
<reference evidence="1 2" key="1">
    <citation type="submission" date="2021-10" db="EMBL/GenBank/DDBJ databases">
        <authorList>
            <person name="Criscuolo A."/>
        </authorList>
    </citation>
    <scope>NUCLEOTIDE SEQUENCE [LARGE SCALE GENOMIC DNA]</scope>
    <source>
        <strain evidence="2">CIP 111883</strain>
    </source>
</reference>
<dbReference type="EMBL" id="CAKJTJ010000002">
    <property type="protein sequence ID" value="CAG9619920.1"/>
    <property type="molecule type" value="Genomic_DNA"/>
</dbReference>
<dbReference type="InterPro" id="IPR017853">
    <property type="entry name" value="GH"/>
</dbReference>
<dbReference type="Gene3D" id="3.20.20.80">
    <property type="entry name" value="Glycosidases"/>
    <property type="match status" value="1"/>
</dbReference>
<name>A0ABN8A4B2_9BACI</name>
<evidence type="ECO:0000313" key="2">
    <source>
        <dbReference type="Proteomes" id="UP000789833"/>
    </source>
</evidence>
<accession>A0ABN8A4B2</accession>